<accession>A0ABT5QSE7</accession>
<gene>
    <name evidence="1" type="ORF">LRP49_19725</name>
</gene>
<dbReference type="EMBL" id="JAJUBB010000018">
    <property type="protein sequence ID" value="MDD1783405.1"/>
    <property type="molecule type" value="Genomic_DNA"/>
</dbReference>
<comment type="caution">
    <text evidence="1">The sequence shown here is derived from an EMBL/GenBank/DDBJ whole genome shotgun (WGS) entry which is preliminary data.</text>
</comment>
<name>A0ABT5QSE7_9GAMM</name>
<reference evidence="1" key="1">
    <citation type="submission" date="2021-12" db="EMBL/GenBank/DDBJ databases">
        <title>Enterovibrio ZSDZ35 sp. nov. and Enterovibrio ZSDZ42 sp. nov., isolated from coastal seawater in Qingdao.</title>
        <authorList>
            <person name="Zhang P."/>
        </authorList>
    </citation>
    <scope>NUCLEOTIDE SEQUENCE</scope>
    <source>
        <strain evidence="1">ZSDZ35</strain>
    </source>
</reference>
<proteinExistence type="predicted"/>
<organism evidence="1 2">
    <name type="scientific">Enterovibrio qingdaonensis</name>
    <dbReference type="NCBI Taxonomy" id="2899818"/>
    <lineage>
        <taxon>Bacteria</taxon>
        <taxon>Pseudomonadati</taxon>
        <taxon>Pseudomonadota</taxon>
        <taxon>Gammaproteobacteria</taxon>
        <taxon>Vibrionales</taxon>
        <taxon>Vibrionaceae</taxon>
        <taxon>Enterovibrio</taxon>
    </lineage>
</organism>
<dbReference type="Proteomes" id="UP001149821">
    <property type="component" value="Unassembled WGS sequence"/>
</dbReference>
<evidence type="ECO:0000313" key="2">
    <source>
        <dbReference type="Proteomes" id="UP001149821"/>
    </source>
</evidence>
<keyword evidence="2" id="KW-1185">Reference proteome</keyword>
<dbReference type="RefSeq" id="WP_274144229.1">
    <property type="nucleotide sequence ID" value="NZ_JAJUBB010000018.1"/>
</dbReference>
<sequence length="102" mass="11354">MISLQGYIICPVMCIYSEKGICSTAKKSINRRFFDGENPEAFANLYYDFASNIVDDISGNAPDPLSLTNPTVENGAQGMAFVYASVRSRDNEGKWEPVKKLY</sequence>
<protein>
    <submittedName>
        <fullName evidence="1">Uncharacterized protein</fullName>
    </submittedName>
</protein>
<evidence type="ECO:0000313" key="1">
    <source>
        <dbReference type="EMBL" id="MDD1783405.1"/>
    </source>
</evidence>